<comment type="caution">
    <text evidence="12">The sequence shown here is derived from an EMBL/GenBank/DDBJ whole genome shotgun (WGS) entry which is preliminary data.</text>
</comment>
<dbReference type="SUPFAM" id="SSF51905">
    <property type="entry name" value="FAD/NAD(P)-binding domain"/>
    <property type="match status" value="1"/>
</dbReference>
<dbReference type="Gene3D" id="3.30.560.10">
    <property type="entry name" value="Glucose Oxidase, domain 3"/>
    <property type="match status" value="1"/>
</dbReference>
<comment type="similarity">
    <text evidence="2">Belongs to the GMC oxidoreductase family.</text>
</comment>
<keyword evidence="13" id="KW-1185">Reference proteome</keyword>
<dbReference type="InterPro" id="IPR036188">
    <property type="entry name" value="FAD/NAD-bd_sf"/>
</dbReference>
<organism evidence="12 13">
    <name type="scientific">Collybiopsis confluens</name>
    <dbReference type="NCBI Taxonomy" id="2823264"/>
    <lineage>
        <taxon>Eukaryota</taxon>
        <taxon>Fungi</taxon>
        <taxon>Dikarya</taxon>
        <taxon>Basidiomycota</taxon>
        <taxon>Agaricomycotina</taxon>
        <taxon>Agaricomycetes</taxon>
        <taxon>Agaricomycetidae</taxon>
        <taxon>Agaricales</taxon>
        <taxon>Marasmiineae</taxon>
        <taxon>Omphalotaceae</taxon>
        <taxon>Collybiopsis</taxon>
    </lineage>
</organism>
<feature type="binding site" evidence="9">
    <location>
        <begin position="512"/>
        <end position="513"/>
    </location>
    <ligand>
        <name>FAD</name>
        <dbReference type="ChEBI" id="CHEBI:57692"/>
    </ligand>
</feature>
<evidence type="ECO:0000256" key="5">
    <source>
        <dbReference type="ARBA" id="ARBA00022827"/>
    </source>
</evidence>
<dbReference type="Gene3D" id="3.50.50.60">
    <property type="entry name" value="FAD/NAD(P)-binding domain"/>
    <property type="match status" value="1"/>
</dbReference>
<evidence type="ECO:0000313" key="13">
    <source>
        <dbReference type="Proteomes" id="UP000518752"/>
    </source>
</evidence>
<keyword evidence="3" id="KW-0285">Flavoprotein</keyword>
<evidence type="ECO:0000256" key="8">
    <source>
        <dbReference type="PIRSR" id="PIRSR000137-1"/>
    </source>
</evidence>
<dbReference type="SUPFAM" id="SSF54373">
    <property type="entry name" value="FAD-linked reductases, C-terminal domain"/>
    <property type="match status" value="1"/>
</dbReference>
<evidence type="ECO:0000256" key="4">
    <source>
        <dbReference type="ARBA" id="ARBA00022729"/>
    </source>
</evidence>
<keyword evidence="5 9" id="KW-0274">FAD</keyword>
<dbReference type="EMBL" id="JAACJN010000097">
    <property type="protein sequence ID" value="KAF5375460.1"/>
    <property type="molecule type" value="Genomic_DNA"/>
</dbReference>
<dbReference type="Pfam" id="PF00732">
    <property type="entry name" value="GMC_oxred_N"/>
    <property type="match status" value="1"/>
</dbReference>
<proteinExistence type="inferred from homology"/>
<dbReference type="InterPro" id="IPR007867">
    <property type="entry name" value="GMC_OxRtase_C"/>
</dbReference>
<feature type="chain" id="PRO_5034777895" description="Glucose-methanol-choline oxidoreductase N-terminal domain-containing protein" evidence="10">
    <location>
        <begin position="16"/>
        <end position="570"/>
    </location>
</feature>
<evidence type="ECO:0000259" key="11">
    <source>
        <dbReference type="PROSITE" id="PS00624"/>
    </source>
</evidence>
<comment type="cofactor">
    <cofactor evidence="1 9">
        <name>FAD</name>
        <dbReference type="ChEBI" id="CHEBI:57692"/>
    </cofactor>
</comment>
<evidence type="ECO:0000256" key="2">
    <source>
        <dbReference type="ARBA" id="ARBA00010790"/>
    </source>
</evidence>
<sequence>MSSLACGGTAGLVLAARLTELSDVTVGVIEAGVLRLGDAVVDTPALMGQSLFNPDYDWNFTTIPQVHVSQRNIPINRGKMIGGSAGLNFMIWQRGSKQDYDAWRQLGIGNGWDWDGLLPYFLKTEAVHPGPGSAEVSGKFHGQSGPLPIHYDNFDTPLEGPYAQALESLGVYLNSDPEAGDSTGLFNSAASVDPATGNRSYSAVNYFLANQDRDNLVVLQGAQVTKINLTPGNPIVATGAEFVVDSITYSVNATKEIILSAGSIQTPQLLELSGIGNPNILEKFGIPVVYANPDVGENLQDHTHVTSQFELNDPTIPTINLLNVNTTFEAEEQALYHINHTGIYTYTISDVSFHALQTFWSPAELAQSLTTLRNEIQAANLSKWQRKQVQIQLTDLENASVGQMELLFFGSDSTVTNSSKFVDILNFGSKHFSRGSVHIGSSDPLTSPLIDPNYFQYSIDKEVVVKGAQISRKLAQTAPLSDFFKGPTLPGPDVTSDADFEQFVLANIGTEWHPVGTASLGPEGGGGVVDESLIVYGTSNLRVVDASVMPLQIAAHIQATVYAIAEKVSG</sequence>
<feature type="domain" description="Glucose-methanol-choline oxidoreductase N-terminal" evidence="11">
    <location>
        <begin position="262"/>
        <end position="276"/>
    </location>
</feature>
<dbReference type="AlphaFoldDB" id="A0A8H5H2L6"/>
<dbReference type="InterPro" id="IPR000172">
    <property type="entry name" value="GMC_OxRdtase_N"/>
</dbReference>
<name>A0A8H5H2L6_9AGAR</name>
<evidence type="ECO:0000256" key="6">
    <source>
        <dbReference type="ARBA" id="ARBA00023002"/>
    </source>
</evidence>
<evidence type="ECO:0000256" key="10">
    <source>
        <dbReference type="SAM" id="SignalP"/>
    </source>
</evidence>
<reference evidence="12 13" key="1">
    <citation type="journal article" date="2020" name="ISME J.">
        <title>Uncovering the hidden diversity of litter-decomposition mechanisms in mushroom-forming fungi.</title>
        <authorList>
            <person name="Floudas D."/>
            <person name="Bentzer J."/>
            <person name="Ahren D."/>
            <person name="Johansson T."/>
            <person name="Persson P."/>
            <person name="Tunlid A."/>
        </authorList>
    </citation>
    <scope>NUCLEOTIDE SEQUENCE [LARGE SCALE GENOMIC DNA]</scope>
    <source>
        <strain evidence="12 13">CBS 406.79</strain>
    </source>
</reference>
<protein>
    <recommendedName>
        <fullName evidence="11">Glucose-methanol-choline oxidoreductase N-terminal domain-containing protein</fullName>
    </recommendedName>
</protein>
<keyword evidence="4 10" id="KW-0732">Signal</keyword>
<dbReference type="Proteomes" id="UP000518752">
    <property type="component" value="Unassembled WGS sequence"/>
</dbReference>
<dbReference type="OrthoDB" id="269227at2759"/>
<evidence type="ECO:0000313" key="12">
    <source>
        <dbReference type="EMBL" id="KAF5375460.1"/>
    </source>
</evidence>
<dbReference type="PROSITE" id="PS00624">
    <property type="entry name" value="GMC_OXRED_2"/>
    <property type="match status" value="1"/>
</dbReference>
<dbReference type="PANTHER" id="PTHR11552:SF201">
    <property type="entry name" value="GLUCOSE-METHANOL-CHOLINE OXIDOREDUCTASE N-TERMINAL DOMAIN-CONTAINING PROTEIN"/>
    <property type="match status" value="1"/>
</dbReference>
<keyword evidence="7" id="KW-0325">Glycoprotein</keyword>
<feature type="active site" description="Proton donor" evidence="8">
    <location>
        <position position="513"/>
    </location>
</feature>
<keyword evidence="6" id="KW-0560">Oxidoreductase</keyword>
<dbReference type="Pfam" id="PF05199">
    <property type="entry name" value="GMC_oxred_C"/>
    <property type="match status" value="1"/>
</dbReference>
<dbReference type="GO" id="GO:0050660">
    <property type="term" value="F:flavin adenine dinucleotide binding"/>
    <property type="evidence" value="ECO:0007669"/>
    <property type="project" value="InterPro"/>
</dbReference>
<feature type="binding site" evidence="9">
    <location>
        <position position="224"/>
    </location>
    <ligand>
        <name>FAD</name>
        <dbReference type="ChEBI" id="CHEBI:57692"/>
    </ligand>
</feature>
<dbReference type="PANTHER" id="PTHR11552">
    <property type="entry name" value="GLUCOSE-METHANOL-CHOLINE GMC OXIDOREDUCTASE"/>
    <property type="match status" value="1"/>
</dbReference>
<dbReference type="PIRSF" id="PIRSF000137">
    <property type="entry name" value="Alcohol_oxidase"/>
    <property type="match status" value="1"/>
</dbReference>
<evidence type="ECO:0000256" key="3">
    <source>
        <dbReference type="ARBA" id="ARBA00022630"/>
    </source>
</evidence>
<accession>A0A8H5H2L6</accession>
<feature type="active site" description="Proton acceptor" evidence="8">
    <location>
        <position position="556"/>
    </location>
</feature>
<dbReference type="InterPro" id="IPR012132">
    <property type="entry name" value="GMC_OxRdtase"/>
</dbReference>
<evidence type="ECO:0000256" key="9">
    <source>
        <dbReference type="PIRSR" id="PIRSR000137-2"/>
    </source>
</evidence>
<feature type="signal peptide" evidence="10">
    <location>
        <begin position="1"/>
        <end position="15"/>
    </location>
</feature>
<evidence type="ECO:0000256" key="1">
    <source>
        <dbReference type="ARBA" id="ARBA00001974"/>
    </source>
</evidence>
<evidence type="ECO:0000256" key="7">
    <source>
        <dbReference type="ARBA" id="ARBA00023180"/>
    </source>
</evidence>
<gene>
    <name evidence="12" type="ORF">D9757_009963</name>
</gene>
<dbReference type="GO" id="GO:0016614">
    <property type="term" value="F:oxidoreductase activity, acting on CH-OH group of donors"/>
    <property type="evidence" value="ECO:0007669"/>
    <property type="project" value="InterPro"/>
</dbReference>